<keyword evidence="2" id="KW-1185">Reference proteome</keyword>
<evidence type="ECO:0000313" key="2">
    <source>
        <dbReference type="Proteomes" id="UP000195080"/>
    </source>
</evidence>
<dbReference type="RefSeq" id="WP_086279344.1">
    <property type="nucleotide sequence ID" value="NZ_CP147248.1"/>
</dbReference>
<sequence>MQKNSYVGVVDKIRVIKSFPNMLVRFTLHATAGDINCLVSKKELANLILFLEDGKFELATFGHYNSRNQLVIEKFTVRNPDSFVREFILKPMKSIA</sequence>
<protein>
    <submittedName>
        <fullName evidence="1">Uncharacterized protein</fullName>
    </submittedName>
</protein>
<reference evidence="1 2" key="2">
    <citation type="submission" date="2024-03" db="EMBL/GenBank/DDBJ databases">
        <title>The Genome Sequence of Enterococcus sp. DIV0727d.</title>
        <authorList>
            <consortium name="The Broad Institute Genomics Platform"/>
            <consortium name="The Broad Institute Microbial Omics Core"/>
            <consortium name="The Broad Institute Genomic Center for Infectious Diseases"/>
            <person name="Earl A."/>
            <person name="Manson A."/>
            <person name="Gilmore M."/>
            <person name="Schwartman J."/>
            <person name="Shea T."/>
            <person name="Abouelleil A."/>
            <person name="Cao P."/>
            <person name="Chapman S."/>
            <person name="Cusick C."/>
            <person name="Young S."/>
            <person name="Neafsey D."/>
            <person name="Nusbaum C."/>
            <person name="Birren B."/>
        </authorList>
    </citation>
    <scope>NUCLEOTIDE SEQUENCE [LARGE SCALE GENOMIC DNA]</scope>
    <source>
        <strain evidence="1 2">12C11_DIV0727</strain>
    </source>
</reference>
<dbReference type="Proteomes" id="UP000195080">
    <property type="component" value="Chromosome"/>
</dbReference>
<reference evidence="2" key="1">
    <citation type="submission" date="2017-05" db="EMBL/GenBank/DDBJ databases">
        <title>The Genome Sequence of EEnterococcus faecalis 9F2_4866.</title>
        <authorList>
            <consortium name="The Broad Institute Genomics Platform"/>
            <consortium name="The Broad Institute Genomic Center for Infectious Diseases"/>
            <person name="Earl A."/>
            <person name="Manson A."/>
            <person name="Schwartman J."/>
            <person name="Gilmore M."/>
            <person name="Abouelleil A."/>
            <person name="Cao P."/>
            <person name="Chapman S."/>
            <person name="Cusick C."/>
            <person name="Shea T."/>
            <person name="Young S."/>
            <person name="Neafsey D."/>
            <person name="Nusbaum C."/>
            <person name="Birren B."/>
        </authorList>
    </citation>
    <scope>NUCLEOTIDE SEQUENCE [LARGE SCALE GENOMIC DNA]</scope>
    <source>
        <strain evidence="2">12C11_DIV0727</strain>
    </source>
</reference>
<evidence type="ECO:0000313" key="1">
    <source>
        <dbReference type="EMBL" id="WYJ85588.1"/>
    </source>
</evidence>
<gene>
    <name evidence="1" type="ORF">A5866_000664</name>
</gene>
<dbReference type="EMBL" id="CP147248">
    <property type="protein sequence ID" value="WYJ85588.1"/>
    <property type="molecule type" value="Genomic_DNA"/>
</dbReference>
<name>A0ABZ2T434_9ENTE</name>
<accession>A0ABZ2T434</accession>
<proteinExistence type="predicted"/>
<organism evidence="1 2">
    <name type="scientific">Candidatus Enterococcus lemimoniae</name>
    <dbReference type="NCBI Taxonomy" id="1834167"/>
    <lineage>
        <taxon>Bacteria</taxon>
        <taxon>Bacillati</taxon>
        <taxon>Bacillota</taxon>
        <taxon>Bacilli</taxon>
        <taxon>Lactobacillales</taxon>
        <taxon>Enterococcaceae</taxon>
        <taxon>Enterococcus</taxon>
    </lineage>
</organism>